<evidence type="ECO:0000256" key="7">
    <source>
        <dbReference type="SAM" id="Phobius"/>
    </source>
</evidence>
<dbReference type="PANTHER" id="PTHR46494:SF1">
    <property type="entry name" value="CORA FAMILY METAL ION TRANSPORTER (EUROFUNG)"/>
    <property type="match status" value="1"/>
</dbReference>
<evidence type="ECO:0000256" key="4">
    <source>
        <dbReference type="ARBA" id="ARBA00023136"/>
    </source>
</evidence>
<evidence type="ECO:0000313" key="9">
    <source>
        <dbReference type="Proteomes" id="UP001338125"/>
    </source>
</evidence>
<comment type="caution">
    <text evidence="8">The sequence shown here is derived from an EMBL/GenBank/DDBJ whole genome shotgun (WGS) entry which is preliminary data.</text>
</comment>
<dbReference type="PANTHER" id="PTHR46494">
    <property type="entry name" value="CORA FAMILY METAL ION TRANSPORTER (EUROFUNG)"/>
    <property type="match status" value="1"/>
</dbReference>
<evidence type="ECO:0000256" key="1">
    <source>
        <dbReference type="ARBA" id="ARBA00004651"/>
    </source>
</evidence>
<gene>
    <name evidence="8" type="ORF">PT974_00445</name>
</gene>
<dbReference type="Proteomes" id="UP001338125">
    <property type="component" value="Unassembled WGS sequence"/>
</dbReference>
<keyword evidence="3 7" id="KW-1133">Transmembrane helix</keyword>
<sequence>MKSDEGDAPPNDSSAALTNLHHETPDTSHGVVELLRQKQDTNEEILGLLKRLDKNDAYIVKLLERRFDLGIDLSDVIVLSKELWDHSKSAWEYAKHIQEDVRERERQLNADMTLGIEFLYQLAPCAITTRDYGRHTRLYSANISNLQHARKLAETWIAGAHFSIPWQYDLLVESNTIRPHTITPENLETVYSRLFNVWPREWDVLNAGNSVFDRRNQMRVTHVYPNMFEDPVENKNPYRSPVTSLKTKNEGKPICGIHCQITIDNLSNIMDFDTVATTLCFVRGSMITCYNDPEFLDGHLGDWRERSIEERTGTRLFTSSQHPLGTRFDSPRRLRYGVFMHYMQSFMVCKSTDAQDPTKQPHSGIKCKREQMTLKSPFDGRSLKLTERRYSTALSLFPMERPLGHYTLVSIIDAKENENELELFKNSPVDGMFIPRTSNAWSHYGLLPAGLFTGVSAFQLQICSFIDTWEKDWRNTMNELDILISVKLRDLGHDEFRKRLMFDTNELERSELYFTVLQILRIFSESIRAAPDYLTTLSTHVRSPVLNDCWFEKDSPRTPDVHRVLNYNWQIVLSKQESAAKRLLERIERKTDEVKSLRDGLFNAQSVQEAIKGRHLNKYLFVFTVVSVIFLPPSFVATFYGTQLFEEATQGQTKKVFWSVLAAVSGFTYIIAGIGISGVNWSSHKWGRFWERRKQKITPDPLVSTLENNQKTEWQMNSQPHSFRIPTMRTSRSTVLEVQNSADESMAR</sequence>
<keyword evidence="9" id="KW-1185">Reference proteome</keyword>
<protein>
    <submittedName>
        <fullName evidence="8">Uncharacterized protein</fullName>
    </submittedName>
</protein>
<dbReference type="Gene3D" id="1.20.58.340">
    <property type="entry name" value="Magnesium transport protein CorA, transmembrane region"/>
    <property type="match status" value="1"/>
</dbReference>
<keyword evidence="4 7" id="KW-0472">Membrane</keyword>
<comment type="subcellular location">
    <subcellularLocation>
        <location evidence="1">Cell membrane</location>
        <topology evidence="1">Multi-pass membrane protein</topology>
    </subcellularLocation>
</comment>
<feature type="coiled-coil region" evidence="5">
    <location>
        <begin position="573"/>
        <end position="600"/>
    </location>
</feature>
<feature type="region of interest" description="Disordered" evidence="6">
    <location>
        <begin position="1"/>
        <end position="29"/>
    </location>
</feature>
<dbReference type="EMBL" id="JAVFKD010000001">
    <property type="protein sequence ID" value="KAK5998073.1"/>
    <property type="molecule type" value="Genomic_DNA"/>
</dbReference>
<dbReference type="InterPro" id="IPR045863">
    <property type="entry name" value="CorA_TM1_TM2"/>
</dbReference>
<evidence type="ECO:0000256" key="5">
    <source>
        <dbReference type="SAM" id="Coils"/>
    </source>
</evidence>
<evidence type="ECO:0000256" key="6">
    <source>
        <dbReference type="SAM" id="MobiDB-lite"/>
    </source>
</evidence>
<keyword evidence="5" id="KW-0175">Coiled coil</keyword>
<feature type="transmembrane region" description="Helical" evidence="7">
    <location>
        <begin position="660"/>
        <end position="683"/>
    </location>
</feature>
<feature type="transmembrane region" description="Helical" evidence="7">
    <location>
        <begin position="619"/>
        <end position="640"/>
    </location>
</feature>
<evidence type="ECO:0000256" key="3">
    <source>
        <dbReference type="ARBA" id="ARBA00022989"/>
    </source>
</evidence>
<accession>A0ABR0T127</accession>
<evidence type="ECO:0000256" key="2">
    <source>
        <dbReference type="ARBA" id="ARBA00022692"/>
    </source>
</evidence>
<keyword evidence="2 7" id="KW-0812">Transmembrane</keyword>
<organism evidence="8 9">
    <name type="scientific">Cladobotryum mycophilum</name>
    <dbReference type="NCBI Taxonomy" id="491253"/>
    <lineage>
        <taxon>Eukaryota</taxon>
        <taxon>Fungi</taxon>
        <taxon>Dikarya</taxon>
        <taxon>Ascomycota</taxon>
        <taxon>Pezizomycotina</taxon>
        <taxon>Sordariomycetes</taxon>
        <taxon>Hypocreomycetidae</taxon>
        <taxon>Hypocreales</taxon>
        <taxon>Hypocreaceae</taxon>
        <taxon>Cladobotryum</taxon>
    </lineage>
</organism>
<name>A0ABR0T127_9HYPO</name>
<dbReference type="Pfam" id="PF01544">
    <property type="entry name" value="CorA"/>
    <property type="match status" value="1"/>
</dbReference>
<reference evidence="8 9" key="1">
    <citation type="submission" date="2024-01" db="EMBL/GenBank/DDBJ databases">
        <title>Complete genome of Cladobotryum mycophilum ATHUM6906.</title>
        <authorList>
            <person name="Christinaki A.C."/>
            <person name="Myridakis A.I."/>
            <person name="Kouvelis V.N."/>
        </authorList>
    </citation>
    <scope>NUCLEOTIDE SEQUENCE [LARGE SCALE GENOMIC DNA]</scope>
    <source>
        <strain evidence="8 9">ATHUM6906</strain>
    </source>
</reference>
<dbReference type="SUPFAM" id="SSF144083">
    <property type="entry name" value="Magnesium transport protein CorA, transmembrane region"/>
    <property type="match status" value="1"/>
</dbReference>
<dbReference type="InterPro" id="IPR002523">
    <property type="entry name" value="MgTranspt_CorA/ZnTranspt_ZntB"/>
</dbReference>
<evidence type="ECO:0000313" key="8">
    <source>
        <dbReference type="EMBL" id="KAK5998073.1"/>
    </source>
</evidence>
<proteinExistence type="predicted"/>